<dbReference type="Gene3D" id="2.60.120.380">
    <property type="match status" value="1"/>
</dbReference>
<organism evidence="2 3">
    <name type="scientific">Marinihelvus fidelis</name>
    <dbReference type="NCBI Taxonomy" id="2613842"/>
    <lineage>
        <taxon>Bacteria</taxon>
        <taxon>Pseudomonadati</taxon>
        <taxon>Pseudomonadota</taxon>
        <taxon>Gammaproteobacteria</taxon>
        <taxon>Chromatiales</taxon>
        <taxon>Wenzhouxiangellaceae</taxon>
        <taxon>Marinihelvus</taxon>
    </lineage>
</organism>
<dbReference type="Gene3D" id="3.40.390.10">
    <property type="entry name" value="Collagenase (Catalytic Domain)"/>
    <property type="match status" value="1"/>
</dbReference>
<sequence length="892" mass="93334">MKMSNRILASILLAGGASVVAMPVLAADSLVICEPGQPYLWPDGGANIPFNPDQGDLSSGAINNVDGVALVQEAFDNWTASGPYSVPTSATYSNAGPLPVDVDFSNYADYLESPAEDGFSAIVFDATGEIFDFLYGAGSGILGFASPEWGDPATCEITEGYSFLNGPAFSDLQYAEDVMTHEFGHYSNIGHVELNGQVVNWAEGNDDGGPTPDNSTFPLPPTLEGFIETMYPIYFGTTAGTESPHADDVASLAALYPGATYADDTGSISGTIYAADGETRLSGVNVIARNLANPWEDAVSTFSGTFTDNTDQSDPFVGTFTLGNLTPGAEYAVFVDEVTAQAGRFSNPILTTLPGPEEFWNEDEASTNPPDDVTVYTPIMATAGVAETGIDVIFNQPSPGDPLPVGLDGFVELPLPFDFGFCGETYRSVFVQANGNLTLGAPDTSFLNFAPSVASFLGDSPRIAPFWDDYNVGAGGIVTFDYGKNWLTVIWEGVPEYVSTGSNTFSVTLKRANNGIVFDYGEMSSVDGLAGVSCGGAVTSGYETETDLSALTGMTINLNNAPAVFEFFEDDDGDLSGTMLKFNGTTNYNDNWAEKNDTPNKARSLNLPFSSADVTRFTEIEPTGADIDWYRFQTEGLNSLDVNIASGQLDSLIGLFDGATGALIAQDDDGGSGLLSRISAIGLPAGTYYLAVTTYPDLGLTGEGGSGGRYVLEIAESNAISVSLGDDDSVEIPLGFSFPFNGASYGSVFVNSNGSLTFGGGDTDFSESVSEFLAELPRIAPLWDDLSPNNAGSVSVELGSGEMTVIFDSVPEFISTGANTFMVTLRDDGSFTIEYGAVSATDGLAGVTEGGGVADPGETDLSAAGALSASGTTYELFTGDQDLSGIVLDFNP</sequence>
<feature type="chain" id="PRO_5024396619" description="Peptidase C-terminal archaeal/bacterial domain-containing protein" evidence="1">
    <location>
        <begin position="27"/>
        <end position="892"/>
    </location>
</feature>
<gene>
    <name evidence="2" type="ORF">F3N42_05645</name>
</gene>
<evidence type="ECO:0008006" key="4">
    <source>
        <dbReference type="Google" id="ProtNLM"/>
    </source>
</evidence>
<comment type="caution">
    <text evidence="2">The sequence shown here is derived from an EMBL/GenBank/DDBJ whole genome shotgun (WGS) entry which is preliminary data.</text>
</comment>
<evidence type="ECO:0000313" key="2">
    <source>
        <dbReference type="EMBL" id="KAA9132697.1"/>
    </source>
</evidence>
<proteinExistence type="predicted"/>
<keyword evidence="1" id="KW-0732">Signal</keyword>
<dbReference type="SUPFAM" id="SSF55486">
    <property type="entry name" value="Metalloproteases ('zincins'), catalytic domain"/>
    <property type="match status" value="1"/>
</dbReference>
<dbReference type="AlphaFoldDB" id="A0A5N0TF06"/>
<keyword evidence="3" id="KW-1185">Reference proteome</keyword>
<dbReference type="InterPro" id="IPR024079">
    <property type="entry name" value="MetalloPept_cat_dom_sf"/>
</dbReference>
<dbReference type="GO" id="GO:0008237">
    <property type="term" value="F:metallopeptidase activity"/>
    <property type="evidence" value="ECO:0007669"/>
    <property type="project" value="InterPro"/>
</dbReference>
<dbReference type="EMBL" id="VYXP01000003">
    <property type="protein sequence ID" value="KAA9132697.1"/>
    <property type="molecule type" value="Genomic_DNA"/>
</dbReference>
<dbReference type="Proteomes" id="UP000325372">
    <property type="component" value="Unassembled WGS sequence"/>
</dbReference>
<feature type="signal peptide" evidence="1">
    <location>
        <begin position="1"/>
        <end position="26"/>
    </location>
</feature>
<protein>
    <recommendedName>
        <fullName evidence="4">Peptidase C-terminal archaeal/bacterial domain-containing protein</fullName>
    </recommendedName>
</protein>
<accession>A0A5N0TF06</accession>
<reference evidence="2 3" key="1">
    <citation type="submission" date="2019-09" db="EMBL/GenBank/DDBJ databases">
        <title>Wenzhouxiangella sp. Genome sequencing and assembly.</title>
        <authorList>
            <person name="Zhang R."/>
        </authorList>
    </citation>
    <scope>NUCLEOTIDE SEQUENCE [LARGE SCALE GENOMIC DNA]</scope>
    <source>
        <strain evidence="2 3">W260</strain>
    </source>
</reference>
<evidence type="ECO:0000313" key="3">
    <source>
        <dbReference type="Proteomes" id="UP000325372"/>
    </source>
</evidence>
<evidence type="ECO:0000256" key="1">
    <source>
        <dbReference type="SAM" id="SignalP"/>
    </source>
</evidence>
<name>A0A5N0TF06_9GAMM</name>